<reference evidence="3" key="1">
    <citation type="submission" date="2023-10" db="EMBL/GenBank/DDBJ databases">
        <authorList>
            <person name="Hackl T."/>
        </authorList>
    </citation>
    <scope>NUCLEOTIDE SEQUENCE</scope>
</reference>
<feature type="chain" id="PRO_5042503310" evidence="2">
    <location>
        <begin position="20"/>
        <end position="202"/>
    </location>
</feature>
<keyword evidence="4" id="KW-1185">Reference proteome</keyword>
<evidence type="ECO:0000313" key="3">
    <source>
        <dbReference type="EMBL" id="CAJ2509360.1"/>
    </source>
</evidence>
<evidence type="ECO:0000256" key="1">
    <source>
        <dbReference type="SAM" id="MobiDB-lite"/>
    </source>
</evidence>
<accession>A0AAI8VQS8</accession>
<feature type="compositionally biased region" description="Acidic residues" evidence="1">
    <location>
        <begin position="61"/>
        <end position="73"/>
    </location>
</feature>
<feature type="signal peptide" evidence="2">
    <location>
        <begin position="1"/>
        <end position="19"/>
    </location>
</feature>
<sequence length="202" mass="22403">MHLLRVIGLAMLAMIPALARMAKINPRTRIHEGRVAVAPPEDELETLVHRDSMWIGIADQTEWDNSDQSDTDDNSGNKKVEAQHWHSPKAYVVPLVIGSKSGADKDNIKRFRDALSQNGRTKVVALAISTNFDKSCGPTVPPVWHFLPSPNPVPDFDRVLSRQPDEHWLPAHLSGEIINATNRLLILNPRGGFAVDGICDAW</sequence>
<organism evidence="3 4">
    <name type="scientific">Anthostomella pinea</name>
    <dbReference type="NCBI Taxonomy" id="933095"/>
    <lineage>
        <taxon>Eukaryota</taxon>
        <taxon>Fungi</taxon>
        <taxon>Dikarya</taxon>
        <taxon>Ascomycota</taxon>
        <taxon>Pezizomycotina</taxon>
        <taxon>Sordariomycetes</taxon>
        <taxon>Xylariomycetidae</taxon>
        <taxon>Xylariales</taxon>
        <taxon>Xylariaceae</taxon>
        <taxon>Anthostomella</taxon>
    </lineage>
</organism>
<name>A0AAI8VQS8_9PEZI</name>
<protein>
    <submittedName>
        <fullName evidence="3">Uu.00g143860.m01.CDS01</fullName>
    </submittedName>
</protein>
<dbReference type="EMBL" id="CAUWAG010000012">
    <property type="protein sequence ID" value="CAJ2509360.1"/>
    <property type="molecule type" value="Genomic_DNA"/>
</dbReference>
<evidence type="ECO:0000256" key="2">
    <source>
        <dbReference type="SAM" id="SignalP"/>
    </source>
</evidence>
<comment type="caution">
    <text evidence="3">The sequence shown here is derived from an EMBL/GenBank/DDBJ whole genome shotgun (WGS) entry which is preliminary data.</text>
</comment>
<gene>
    <name evidence="3" type="ORF">KHLLAP_LOCUS9828</name>
</gene>
<evidence type="ECO:0000313" key="4">
    <source>
        <dbReference type="Proteomes" id="UP001295740"/>
    </source>
</evidence>
<keyword evidence="2" id="KW-0732">Signal</keyword>
<dbReference type="Proteomes" id="UP001295740">
    <property type="component" value="Unassembled WGS sequence"/>
</dbReference>
<proteinExistence type="predicted"/>
<feature type="region of interest" description="Disordered" evidence="1">
    <location>
        <begin position="60"/>
        <end position="83"/>
    </location>
</feature>
<dbReference type="AlphaFoldDB" id="A0AAI8VQS8"/>